<dbReference type="AlphaFoldDB" id="A0A6M3J7V1"/>
<sequence>MDLNFEQMLAEHNQNYREAEVYTDWMPPDGEYIISLIKLDKGTSSKDGENLVWWKLTGRIEDVQDEQLNGKEFSVGYYTSRAFGILKGAVNVLSGGTINDLGQANAVLEAAVGLVIRGKVRTSISRKNGKEYTNCFILDVINTTPETSVEPVDAGDGRLPEAPPIE</sequence>
<dbReference type="EMBL" id="MT141550">
    <property type="protein sequence ID" value="QJA66159.1"/>
    <property type="molecule type" value="Genomic_DNA"/>
</dbReference>
<name>A0A6M3J7V1_9ZZZZ</name>
<evidence type="ECO:0000313" key="2">
    <source>
        <dbReference type="EMBL" id="QJA77937.1"/>
    </source>
</evidence>
<gene>
    <name evidence="2" type="ORF">MM415A01181_0002</name>
    <name evidence="1" type="ORF">MM415B00360_0021</name>
</gene>
<accession>A0A6M3J7V1</accession>
<proteinExistence type="predicted"/>
<reference evidence="1" key="1">
    <citation type="submission" date="2020-03" db="EMBL/GenBank/DDBJ databases">
        <title>The deep terrestrial virosphere.</title>
        <authorList>
            <person name="Holmfeldt K."/>
            <person name="Nilsson E."/>
            <person name="Simone D."/>
            <person name="Lopez-Fernandez M."/>
            <person name="Wu X."/>
            <person name="de Brujin I."/>
            <person name="Lundin D."/>
            <person name="Andersson A."/>
            <person name="Bertilsson S."/>
            <person name="Dopson M."/>
        </authorList>
    </citation>
    <scope>NUCLEOTIDE SEQUENCE</scope>
    <source>
        <strain evidence="2">MM415A01181</strain>
        <strain evidence="1">MM415B00360</strain>
    </source>
</reference>
<protein>
    <submittedName>
        <fullName evidence="1">Uncharacterized protein</fullName>
    </submittedName>
</protein>
<dbReference type="EMBL" id="MT142311">
    <property type="protein sequence ID" value="QJA77937.1"/>
    <property type="molecule type" value="Genomic_DNA"/>
</dbReference>
<evidence type="ECO:0000313" key="1">
    <source>
        <dbReference type="EMBL" id="QJA66159.1"/>
    </source>
</evidence>
<organism evidence="1">
    <name type="scientific">viral metagenome</name>
    <dbReference type="NCBI Taxonomy" id="1070528"/>
    <lineage>
        <taxon>unclassified sequences</taxon>
        <taxon>metagenomes</taxon>
        <taxon>organismal metagenomes</taxon>
    </lineage>
</organism>